<dbReference type="InterPro" id="IPR014721">
    <property type="entry name" value="Ribsml_uS5_D2-typ_fold_subgr"/>
</dbReference>
<dbReference type="PRINTS" id="PR00959">
    <property type="entry name" value="MEVGALKINASE"/>
</dbReference>
<keyword evidence="1" id="KW-0418">Kinase</keyword>
<dbReference type="InterPro" id="IPR006204">
    <property type="entry name" value="GHMP_kinase_N_dom"/>
</dbReference>
<name>A0AAU8II87_9BACL</name>
<dbReference type="GO" id="GO:0016301">
    <property type="term" value="F:kinase activity"/>
    <property type="evidence" value="ECO:0007669"/>
    <property type="project" value="UniProtKB-KW"/>
</dbReference>
<keyword evidence="1" id="KW-0808">Transferase</keyword>
<feature type="domain" description="GHMP kinase N-terminal" evidence="2">
    <location>
        <begin position="12"/>
        <end position="62"/>
    </location>
</feature>
<sequence length="62" mass="6839">MIYTLTVIFLNGVALSSSASIELLMGVILDHVFHLNVDQLELVKMGMQTENEFIGVNLGIMD</sequence>
<dbReference type="Gene3D" id="3.30.230.10">
    <property type="match status" value="1"/>
</dbReference>
<proteinExistence type="predicted"/>
<dbReference type="AlphaFoldDB" id="A0AAU8II87"/>
<protein>
    <recommendedName>
        <fullName evidence="2">GHMP kinase N-terminal domain-containing protein</fullName>
    </recommendedName>
</protein>
<reference evidence="3" key="1">
    <citation type="submission" date="2024-06" db="EMBL/GenBank/DDBJ databases">
        <authorList>
            <person name="Fan A."/>
            <person name="Zhang F.Y."/>
            <person name="Zhang L."/>
        </authorList>
    </citation>
    <scope>NUCLEOTIDE SEQUENCE</scope>
    <source>
        <strain evidence="3">Y61</strain>
    </source>
</reference>
<evidence type="ECO:0000259" key="2">
    <source>
        <dbReference type="Pfam" id="PF00288"/>
    </source>
</evidence>
<dbReference type="SUPFAM" id="SSF54211">
    <property type="entry name" value="Ribosomal protein S5 domain 2-like"/>
    <property type="match status" value="1"/>
</dbReference>
<dbReference type="GO" id="GO:0005524">
    <property type="term" value="F:ATP binding"/>
    <property type="evidence" value="ECO:0007669"/>
    <property type="project" value="InterPro"/>
</dbReference>
<evidence type="ECO:0000256" key="1">
    <source>
        <dbReference type="ARBA" id="ARBA00022777"/>
    </source>
</evidence>
<dbReference type="EMBL" id="CP159510">
    <property type="protein sequence ID" value="XCJ17953.1"/>
    <property type="molecule type" value="Genomic_DNA"/>
</dbReference>
<dbReference type="RefSeq" id="WP_353949038.1">
    <property type="nucleotide sequence ID" value="NZ_CP159510.1"/>
</dbReference>
<gene>
    <name evidence="3" type="ORF">ABNN70_05680</name>
</gene>
<organism evidence="3">
    <name type="scientific">Sporolactobacillus sp. Y61</name>
    <dbReference type="NCBI Taxonomy" id="3160863"/>
    <lineage>
        <taxon>Bacteria</taxon>
        <taxon>Bacillati</taxon>
        <taxon>Bacillota</taxon>
        <taxon>Bacilli</taxon>
        <taxon>Bacillales</taxon>
        <taxon>Sporolactobacillaceae</taxon>
        <taxon>Sporolactobacillus</taxon>
    </lineage>
</organism>
<evidence type="ECO:0000313" key="3">
    <source>
        <dbReference type="EMBL" id="XCJ17953.1"/>
    </source>
</evidence>
<accession>A0AAU8II87</accession>
<dbReference type="InterPro" id="IPR020568">
    <property type="entry name" value="Ribosomal_Su5_D2-typ_SF"/>
</dbReference>
<dbReference type="Pfam" id="PF00288">
    <property type="entry name" value="GHMP_kinases_N"/>
    <property type="match status" value="1"/>
</dbReference>